<dbReference type="Proteomes" id="UP001057452">
    <property type="component" value="Chromosome 14"/>
</dbReference>
<name>A0ACB9WKT2_CHAAC</name>
<evidence type="ECO:0000313" key="2">
    <source>
        <dbReference type="Proteomes" id="UP001057452"/>
    </source>
</evidence>
<protein>
    <submittedName>
        <fullName evidence="1">Uncharacterized protein</fullName>
    </submittedName>
</protein>
<keyword evidence="2" id="KW-1185">Reference proteome</keyword>
<evidence type="ECO:0000313" key="1">
    <source>
        <dbReference type="EMBL" id="KAI4813960.1"/>
    </source>
</evidence>
<comment type="caution">
    <text evidence="1">The sequence shown here is derived from an EMBL/GenBank/DDBJ whole genome shotgun (WGS) entry which is preliminary data.</text>
</comment>
<accession>A0ACB9WKT2</accession>
<proteinExistence type="predicted"/>
<reference evidence="1" key="1">
    <citation type="submission" date="2022-05" db="EMBL/GenBank/DDBJ databases">
        <title>Chromosome-level genome of Chaenocephalus aceratus.</title>
        <authorList>
            <person name="Park H."/>
        </authorList>
    </citation>
    <scope>NUCLEOTIDE SEQUENCE</scope>
    <source>
        <strain evidence="1">KU_202001</strain>
    </source>
</reference>
<dbReference type="EMBL" id="CM043798">
    <property type="protein sequence ID" value="KAI4813960.1"/>
    <property type="molecule type" value="Genomic_DNA"/>
</dbReference>
<sequence>MKSTLLEAVETALLRFFTKSDNMRLATDNLILEVAKIERAASEEPEAAEPMRKTPRQEASSSLGSVLDEILEENQLEARSPESESE</sequence>
<gene>
    <name evidence="1" type="ORF">KUCAC02_003178</name>
</gene>
<organism evidence="1 2">
    <name type="scientific">Chaenocephalus aceratus</name>
    <name type="common">Blackfin icefish</name>
    <name type="synonym">Chaenichthys aceratus</name>
    <dbReference type="NCBI Taxonomy" id="36190"/>
    <lineage>
        <taxon>Eukaryota</taxon>
        <taxon>Metazoa</taxon>
        <taxon>Chordata</taxon>
        <taxon>Craniata</taxon>
        <taxon>Vertebrata</taxon>
        <taxon>Euteleostomi</taxon>
        <taxon>Actinopterygii</taxon>
        <taxon>Neopterygii</taxon>
        <taxon>Teleostei</taxon>
        <taxon>Neoteleostei</taxon>
        <taxon>Acanthomorphata</taxon>
        <taxon>Eupercaria</taxon>
        <taxon>Perciformes</taxon>
        <taxon>Notothenioidei</taxon>
        <taxon>Channichthyidae</taxon>
        <taxon>Chaenocephalus</taxon>
    </lineage>
</organism>